<dbReference type="Proteomes" id="UP000308600">
    <property type="component" value="Unassembled WGS sequence"/>
</dbReference>
<gene>
    <name evidence="1" type="ORF">BDN72DRAFT_847157</name>
</gene>
<organism evidence="1 2">
    <name type="scientific">Pluteus cervinus</name>
    <dbReference type="NCBI Taxonomy" id="181527"/>
    <lineage>
        <taxon>Eukaryota</taxon>
        <taxon>Fungi</taxon>
        <taxon>Dikarya</taxon>
        <taxon>Basidiomycota</taxon>
        <taxon>Agaricomycotina</taxon>
        <taxon>Agaricomycetes</taxon>
        <taxon>Agaricomycetidae</taxon>
        <taxon>Agaricales</taxon>
        <taxon>Pluteineae</taxon>
        <taxon>Pluteaceae</taxon>
        <taxon>Pluteus</taxon>
    </lineage>
</organism>
<reference evidence="1 2" key="1">
    <citation type="journal article" date="2019" name="Nat. Ecol. Evol.">
        <title>Megaphylogeny resolves global patterns of mushroom evolution.</title>
        <authorList>
            <person name="Varga T."/>
            <person name="Krizsan K."/>
            <person name="Foldi C."/>
            <person name="Dima B."/>
            <person name="Sanchez-Garcia M."/>
            <person name="Sanchez-Ramirez S."/>
            <person name="Szollosi G.J."/>
            <person name="Szarkandi J.G."/>
            <person name="Papp V."/>
            <person name="Albert L."/>
            <person name="Andreopoulos W."/>
            <person name="Angelini C."/>
            <person name="Antonin V."/>
            <person name="Barry K.W."/>
            <person name="Bougher N.L."/>
            <person name="Buchanan P."/>
            <person name="Buyck B."/>
            <person name="Bense V."/>
            <person name="Catcheside P."/>
            <person name="Chovatia M."/>
            <person name="Cooper J."/>
            <person name="Damon W."/>
            <person name="Desjardin D."/>
            <person name="Finy P."/>
            <person name="Geml J."/>
            <person name="Haridas S."/>
            <person name="Hughes K."/>
            <person name="Justo A."/>
            <person name="Karasinski D."/>
            <person name="Kautmanova I."/>
            <person name="Kiss B."/>
            <person name="Kocsube S."/>
            <person name="Kotiranta H."/>
            <person name="LaButti K.M."/>
            <person name="Lechner B.E."/>
            <person name="Liimatainen K."/>
            <person name="Lipzen A."/>
            <person name="Lukacs Z."/>
            <person name="Mihaltcheva S."/>
            <person name="Morgado L.N."/>
            <person name="Niskanen T."/>
            <person name="Noordeloos M.E."/>
            <person name="Ohm R.A."/>
            <person name="Ortiz-Santana B."/>
            <person name="Ovrebo C."/>
            <person name="Racz N."/>
            <person name="Riley R."/>
            <person name="Savchenko A."/>
            <person name="Shiryaev A."/>
            <person name="Soop K."/>
            <person name="Spirin V."/>
            <person name="Szebenyi C."/>
            <person name="Tomsovsky M."/>
            <person name="Tulloss R.E."/>
            <person name="Uehling J."/>
            <person name="Grigoriev I.V."/>
            <person name="Vagvolgyi C."/>
            <person name="Papp T."/>
            <person name="Martin F.M."/>
            <person name="Miettinen O."/>
            <person name="Hibbett D.S."/>
            <person name="Nagy L.G."/>
        </authorList>
    </citation>
    <scope>NUCLEOTIDE SEQUENCE [LARGE SCALE GENOMIC DNA]</scope>
    <source>
        <strain evidence="1 2">NL-1719</strain>
    </source>
</reference>
<evidence type="ECO:0000313" key="1">
    <source>
        <dbReference type="EMBL" id="TFK63914.1"/>
    </source>
</evidence>
<accession>A0ACD3AEX2</accession>
<name>A0ACD3AEX2_9AGAR</name>
<keyword evidence="2" id="KW-1185">Reference proteome</keyword>
<dbReference type="EMBL" id="ML208498">
    <property type="protein sequence ID" value="TFK63914.1"/>
    <property type="molecule type" value="Genomic_DNA"/>
</dbReference>
<proteinExistence type="predicted"/>
<evidence type="ECO:0000313" key="2">
    <source>
        <dbReference type="Proteomes" id="UP000308600"/>
    </source>
</evidence>
<sequence>MFRRALDSFPRIRIFRAPSSTTHNTCLSPHLLHPAPELEDIELGTIDGISLPDDMFKGVSPRLRHVALSGCSLSWTKATFLQNLTTLAIHCPNSPVDIDTLVVILHRMPNLVSLDLRYLLEEEEGTESTSLGHVALPHLKDFRYQGSCFGQDHALITRLRFPRQAQVEFESELEVPMDNALPQILDAFLQARTDEPTLIRKMALWCQQNYEDWEATLQWAEDMTSWNSILIEGNSLIPRLAEDWILGFRIFSLSKLEVLRTNIEVASGALWSDIFGYLPKLKEVSLTGSSGGFFLQHLIDNHTSPSSPEPQSHLASTISVLSGLPVPTHPYAQNGWADMALPSLRKISLYETNYEHVQLHLLVPTLRDRKAHGAPLHYLLLDNFRGALVDELKQVVDKVDTGTRSRSRSRGEDDQAGDD</sequence>
<protein>
    <submittedName>
        <fullName evidence="1">Uncharacterized protein</fullName>
    </submittedName>
</protein>